<feature type="domain" description="HAMP" evidence="13">
    <location>
        <begin position="410"/>
        <end position="459"/>
    </location>
</feature>
<dbReference type="RefSeq" id="WP_138129840.1">
    <property type="nucleotide sequence ID" value="NZ_JRMQ02000013.1"/>
</dbReference>
<comment type="subcellular location">
    <subcellularLocation>
        <location evidence="2">Cell membrane</location>
        <topology evidence="2">Multi-pass membrane protein</topology>
    </subcellularLocation>
</comment>
<evidence type="ECO:0000256" key="7">
    <source>
        <dbReference type="ARBA" id="ARBA00022741"/>
    </source>
</evidence>
<keyword evidence="8" id="KW-0418">Kinase</keyword>
<dbReference type="GO" id="GO:0004673">
    <property type="term" value="F:protein histidine kinase activity"/>
    <property type="evidence" value="ECO:0007669"/>
    <property type="project" value="UniProtKB-EC"/>
</dbReference>
<evidence type="ECO:0000256" key="9">
    <source>
        <dbReference type="ARBA" id="ARBA00022840"/>
    </source>
</evidence>
<evidence type="ECO:0000313" key="15">
    <source>
        <dbReference type="Proteomes" id="UP000029707"/>
    </source>
</evidence>
<evidence type="ECO:0000259" key="13">
    <source>
        <dbReference type="PROSITE" id="PS50885"/>
    </source>
</evidence>
<protein>
    <recommendedName>
        <fullName evidence="3">histidine kinase</fullName>
        <ecNumber evidence="3">2.7.13.3</ecNumber>
    </recommendedName>
</protein>
<dbReference type="Gene3D" id="1.20.120.1530">
    <property type="match status" value="1"/>
</dbReference>
<dbReference type="PANTHER" id="PTHR45528">
    <property type="entry name" value="SENSOR HISTIDINE KINASE CPXA"/>
    <property type="match status" value="1"/>
</dbReference>
<evidence type="ECO:0000256" key="6">
    <source>
        <dbReference type="ARBA" id="ARBA00022679"/>
    </source>
</evidence>
<feature type="transmembrane region" description="Helical" evidence="12">
    <location>
        <begin position="326"/>
        <end position="346"/>
    </location>
</feature>
<keyword evidence="4" id="KW-1003">Cell membrane</keyword>
<evidence type="ECO:0000256" key="1">
    <source>
        <dbReference type="ARBA" id="ARBA00000085"/>
    </source>
</evidence>
<evidence type="ECO:0000256" key="3">
    <source>
        <dbReference type="ARBA" id="ARBA00012438"/>
    </source>
</evidence>
<keyword evidence="10" id="KW-0902">Two-component regulatory system</keyword>
<reference evidence="14 15" key="1">
    <citation type="journal article" date="2014" name="Genome Announc.">
        <title>Draft genome sequences of eight enterohepatic helicobacter species isolated from both laboratory and wild rodents.</title>
        <authorList>
            <person name="Sheh A."/>
            <person name="Shen Z."/>
            <person name="Fox J.G."/>
        </authorList>
    </citation>
    <scope>NUCLEOTIDE SEQUENCE [LARGE SCALE GENOMIC DNA]</scope>
    <source>
        <strain evidence="14 15">MIT 01-6451</strain>
    </source>
</reference>
<dbReference type="GO" id="GO:0005886">
    <property type="term" value="C:plasma membrane"/>
    <property type="evidence" value="ECO:0007669"/>
    <property type="project" value="UniProtKB-SubCell"/>
</dbReference>
<keyword evidence="12" id="KW-0812">Transmembrane</keyword>
<dbReference type="Gene3D" id="3.30.450.20">
    <property type="entry name" value="PAS domain"/>
    <property type="match status" value="1"/>
</dbReference>
<dbReference type="InterPro" id="IPR003660">
    <property type="entry name" value="HAMP_dom"/>
</dbReference>
<evidence type="ECO:0000313" key="14">
    <source>
        <dbReference type="EMBL" id="TLE00309.1"/>
    </source>
</evidence>
<sequence length="524" mass="58331">MNFFRSLNIGTKIVFAFSSILLVCMFIVTIIIVTISHNIQEEESNKMLINAAKREANWAEGIFNGIFTAMNASRGFVLRDVQNGGQAILENDVIDMFDSNEWGNFAYVYIAKDERYRGERIVNPKHRLPNGDFMVLAISDGNNESHIIQASESIANFNSVQKALETGKPVVGSPSWQTINGKEYFGMGINQPLIDKRGVVYGVLGVFIDLASVSAILQDPKNSIYKGDFKGMYATDSTIAAHGRKEFLGKFLREVNQSPTMNELKHAIENQIEGIFSYINSLGEMSYTSVANVYIGDSDDIAAVWTIIVSAPESSIYASVLKLRNIMIAANLVVVVVVTFMIFIFVRTQIVARLRNISHLLFDFFKYIRHEVENPPALLTPKANDEFGQMAKEINENIQDVQEGLDKDKKAVEQAIQTAKAIENGDLTARIVENPHNPQLNELKEVLNAMLNVLQHRVGSDMNEIVRVFESYKSLDFTTEVVNASGSVEITTNTLGEEIRKMLSTSAAFAQTLGEEAQNLQEAV</sequence>
<accession>A0A4U8TKX8</accession>
<keyword evidence="5" id="KW-0597">Phosphoprotein</keyword>
<evidence type="ECO:0000256" key="4">
    <source>
        <dbReference type="ARBA" id="ARBA00022475"/>
    </source>
</evidence>
<dbReference type="OrthoDB" id="5348717at2"/>
<organism evidence="14 15">
    <name type="scientific">Helicobacter japonicus</name>
    <dbReference type="NCBI Taxonomy" id="425400"/>
    <lineage>
        <taxon>Bacteria</taxon>
        <taxon>Pseudomonadati</taxon>
        <taxon>Campylobacterota</taxon>
        <taxon>Epsilonproteobacteria</taxon>
        <taxon>Campylobacterales</taxon>
        <taxon>Helicobacteraceae</taxon>
        <taxon>Helicobacter</taxon>
    </lineage>
</organism>
<name>A0A4U8TKX8_9HELI</name>
<keyword evidence="7" id="KW-0547">Nucleotide-binding</keyword>
<evidence type="ECO:0000256" key="8">
    <source>
        <dbReference type="ARBA" id="ARBA00022777"/>
    </source>
</evidence>
<feature type="transmembrane region" description="Helical" evidence="12">
    <location>
        <begin position="12"/>
        <end position="35"/>
    </location>
</feature>
<dbReference type="GO" id="GO:0000160">
    <property type="term" value="P:phosphorelay signal transduction system"/>
    <property type="evidence" value="ECO:0007669"/>
    <property type="project" value="UniProtKB-KW"/>
</dbReference>
<dbReference type="EMBL" id="JRMQ02000013">
    <property type="protein sequence ID" value="TLE00309.1"/>
    <property type="molecule type" value="Genomic_DNA"/>
</dbReference>
<evidence type="ECO:0000256" key="11">
    <source>
        <dbReference type="ARBA" id="ARBA00023136"/>
    </source>
</evidence>
<proteinExistence type="predicted"/>
<evidence type="ECO:0000256" key="2">
    <source>
        <dbReference type="ARBA" id="ARBA00004651"/>
    </source>
</evidence>
<dbReference type="GO" id="GO:0005524">
    <property type="term" value="F:ATP binding"/>
    <property type="evidence" value="ECO:0007669"/>
    <property type="project" value="UniProtKB-KW"/>
</dbReference>
<evidence type="ECO:0000256" key="12">
    <source>
        <dbReference type="SAM" id="Phobius"/>
    </source>
</evidence>
<dbReference type="EC" id="2.7.13.3" evidence="3"/>
<keyword evidence="9" id="KW-0067">ATP-binding</keyword>
<keyword evidence="6" id="KW-0808">Transferase</keyword>
<gene>
    <name evidence="14" type="ORF">LS65_008295</name>
</gene>
<evidence type="ECO:0000256" key="10">
    <source>
        <dbReference type="ARBA" id="ARBA00023012"/>
    </source>
</evidence>
<dbReference type="PANTHER" id="PTHR45528:SF1">
    <property type="entry name" value="SENSOR HISTIDINE KINASE CPXA"/>
    <property type="match status" value="1"/>
</dbReference>
<keyword evidence="12" id="KW-1133">Transmembrane helix</keyword>
<keyword evidence="15" id="KW-1185">Reference proteome</keyword>
<evidence type="ECO:0000256" key="5">
    <source>
        <dbReference type="ARBA" id="ARBA00022553"/>
    </source>
</evidence>
<keyword evidence="11 12" id="KW-0472">Membrane</keyword>
<dbReference type="PROSITE" id="PS50885">
    <property type="entry name" value="HAMP"/>
    <property type="match status" value="1"/>
</dbReference>
<dbReference type="Pfam" id="PF00672">
    <property type="entry name" value="HAMP"/>
    <property type="match status" value="1"/>
</dbReference>
<dbReference type="Proteomes" id="UP000029707">
    <property type="component" value="Unassembled WGS sequence"/>
</dbReference>
<dbReference type="STRING" id="425400.LS65_10720"/>
<comment type="caution">
    <text evidence="14">The sequence shown here is derived from an EMBL/GenBank/DDBJ whole genome shotgun (WGS) entry which is preliminary data.</text>
</comment>
<dbReference type="InterPro" id="IPR050398">
    <property type="entry name" value="HssS/ArlS-like"/>
</dbReference>
<feature type="non-terminal residue" evidence="14">
    <location>
        <position position="524"/>
    </location>
</feature>
<comment type="catalytic activity">
    <reaction evidence="1">
        <text>ATP + protein L-histidine = ADP + protein N-phospho-L-histidine.</text>
        <dbReference type="EC" id="2.7.13.3"/>
    </reaction>
</comment>
<dbReference type="AlphaFoldDB" id="A0A4U8TKX8"/>